<name>X0S4H3_9ZZZZ</name>
<evidence type="ECO:0000259" key="1">
    <source>
        <dbReference type="Pfam" id="PF13701"/>
    </source>
</evidence>
<feature type="non-terminal residue" evidence="2">
    <location>
        <position position="1"/>
    </location>
</feature>
<feature type="non-terminal residue" evidence="2">
    <location>
        <position position="229"/>
    </location>
</feature>
<feature type="domain" description="Transposase DDE" evidence="1">
    <location>
        <begin position="16"/>
        <end position="229"/>
    </location>
</feature>
<dbReference type="Pfam" id="PF13701">
    <property type="entry name" value="DDE_Tnp_1_4"/>
    <property type="match status" value="1"/>
</dbReference>
<organism evidence="2">
    <name type="scientific">marine sediment metagenome</name>
    <dbReference type="NCBI Taxonomy" id="412755"/>
    <lineage>
        <taxon>unclassified sequences</taxon>
        <taxon>metagenomes</taxon>
        <taxon>ecological metagenomes</taxon>
    </lineage>
</organism>
<dbReference type="InterPro" id="IPR025668">
    <property type="entry name" value="Tnp_DDE_dom"/>
</dbReference>
<dbReference type="AlphaFoldDB" id="X0S4H3"/>
<sequence>HKRSDITCKAHCIPELRFESQSLTSFSGLVVFQQFFAAIDLKNRLGFCFRHLVGGKVFGRASIYLQLILHILLGYRELRDSHYYRDDPLVKRVLGLKRLPDVATISRMLKDANDRSVQNVRKVLREMVIERLRTLDLSRITLDFDGSVQSTSRRAQGTAVGFNKKKKGARSYYPLFCTVSQTGQVLDLLHRSGNVHDSRGAREFMIACISAVREALPSAVIEVRGDSAF</sequence>
<evidence type="ECO:0000313" key="2">
    <source>
        <dbReference type="EMBL" id="GAF75943.1"/>
    </source>
</evidence>
<proteinExistence type="predicted"/>
<gene>
    <name evidence="2" type="ORF">S01H1_03255</name>
</gene>
<reference evidence="2" key="1">
    <citation type="journal article" date="2014" name="Front. Microbiol.">
        <title>High frequency of phylogenetically diverse reductive dehalogenase-homologous genes in deep subseafloor sedimentary metagenomes.</title>
        <authorList>
            <person name="Kawai M."/>
            <person name="Futagami T."/>
            <person name="Toyoda A."/>
            <person name="Takaki Y."/>
            <person name="Nishi S."/>
            <person name="Hori S."/>
            <person name="Arai W."/>
            <person name="Tsubouchi T."/>
            <person name="Morono Y."/>
            <person name="Uchiyama I."/>
            <person name="Ito T."/>
            <person name="Fujiyama A."/>
            <person name="Inagaki F."/>
            <person name="Takami H."/>
        </authorList>
    </citation>
    <scope>NUCLEOTIDE SEQUENCE</scope>
    <source>
        <strain evidence="2">Expedition CK06-06</strain>
    </source>
</reference>
<accession>X0S4H3</accession>
<protein>
    <recommendedName>
        <fullName evidence="1">Transposase DDE domain-containing protein</fullName>
    </recommendedName>
</protein>
<dbReference type="EMBL" id="BARS01001756">
    <property type="protein sequence ID" value="GAF75943.1"/>
    <property type="molecule type" value="Genomic_DNA"/>
</dbReference>
<comment type="caution">
    <text evidence="2">The sequence shown here is derived from an EMBL/GenBank/DDBJ whole genome shotgun (WGS) entry which is preliminary data.</text>
</comment>